<evidence type="ECO:0000256" key="1">
    <source>
        <dbReference type="SAM" id="MobiDB-lite"/>
    </source>
</evidence>
<feature type="region of interest" description="Disordered" evidence="1">
    <location>
        <begin position="401"/>
        <end position="436"/>
    </location>
</feature>
<evidence type="ECO:0000313" key="2">
    <source>
        <dbReference type="EMBL" id="KIR43963.1"/>
    </source>
</evidence>
<feature type="region of interest" description="Disordered" evidence="1">
    <location>
        <begin position="1"/>
        <end position="25"/>
    </location>
</feature>
<keyword evidence="3" id="KW-1185">Reference proteome</keyword>
<accession>A0A0D0U6Y0</accession>
<feature type="compositionally biased region" description="Low complexity" evidence="1">
    <location>
        <begin position="326"/>
        <end position="347"/>
    </location>
</feature>
<reference evidence="2 3" key="1">
    <citation type="submission" date="2015-01" db="EMBL/GenBank/DDBJ databases">
        <title>The Genome Sequence of Cryptococcus gattii Ram5.</title>
        <authorList>
            <consortium name="The Broad Institute Genomics Platform"/>
            <person name="Cuomo C."/>
            <person name="Litvintseva A."/>
            <person name="Chen Y."/>
            <person name="Heitman J."/>
            <person name="Sun S."/>
            <person name="Springer D."/>
            <person name="Dromer F."/>
            <person name="Young S."/>
            <person name="Zeng Q."/>
            <person name="Gargeya S."/>
            <person name="Abouelleil A."/>
            <person name="Alvarado L."/>
            <person name="Chapman S.B."/>
            <person name="Gainer-Dewar J."/>
            <person name="Goldberg J."/>
            <person name="Griggs A."/>
            <person name="Gujja S."/>
            <person name="Hansen M."/>
            <person name="Howarth C."/>
            <person name="Imamovic A."/>
            <person name="Larimer J."/>
            <person name="Murphy C."/>
            <person name="Naylor J."/>
            <person name="Pearson M."/>
            <person name="Priest M."/>
            <person name="Roberts A."/>
            <person name="Saif S."/>
            <person name="Shea T."/>
            <person name="Sykes S."/>
            <person name="Wortman J."/>
            <person name="Nusbaum C."/>
            <person name="Birren B."/>
        </authorList>
    </citation>
    <scope>NUCLEOTIDE SEQUENCE [LARGE SCALE GENOMIC DNA]</scope>
    <source>
        <strain evidence="2 3">Ram5</strain>
    </source>
</reference>
<name>A0A0D0U6Y0_9TREE</name>
<gene>
    <name evidence="2" type="ORF">I313_00810</name>
</gene>
<dbReference type="Proteomes" id="UP000053392">
    <property type="component" value="Unassembled WGS sequence"/>
</dbReference>
<feature type="compositionally biased region" description="Gly residues" evidence="1">
    <location>
        <begin position="411"/>
        <end position="420"/>
    </location>
</feature>
<proteinExistence type="predicted"/>
<feature type="compositionally biased region" description="Basic and acidic residues" evidence="1">
    <location>
        <begin position="421"/>
        <end position="436"/>
    </location>
</feature>
<feature type="region of interest" description="Disordered" evidence="1">
    <location>
        <begin position="304"/>
        <end position="355"/>
    </location>
</feature>
<dbReference type="OrthoDB" id="2574774at2759"/>
<organism evidence="2 3">
    <name type="scientific">Cryptococcus deuterogattii Ram5</name>
    <dbReference type="NCBI Taxonomy" id="1296110"/>
    <lineage>
        <taxon>Eukaryota</taxon>
        <taxon>Fungi</taxon>
        <taxon>Dikarya</taxon>
        <taxon>Basidiomycota</taxon>
        <taxon>Agaricomycotina</taxon>
        <taxon>Tremellomycetes</taxon>
        <taxon>Tremellales</taxon>
        <taxon>Cryptococcaceae</taxon>
        <taxon>Cryptococcus</taxon>
        <taxon>Cryptococcus gattii species complex</taxon>
    </lineage>
</organism>
<dbReference type="AlphaFoldDB" id="A0A0D0U6Y0"/>
<evidence type="ECO:0008006" key="4">
    <source>
        <dbReference type="Google" id="ProtNLM"/>
    </source>
</evidence>
<dbReference type="HOGENOM" id="CLU_602715_0_0_1"/>
<dbReference type="EMBL" id="KN847896">
    <property type="protein sequence ID" value="KIR43963.1"/>
    <property type="molecule type" value="Genomic_DNA"/>
</dbReference>
<protein>
    <recommendedName>
        <fullName evidence="4">BTB domain-containing protein</fullName>
    </recommendedName>
</protein>
<sequence>MAFQSPSPKPNIPNQPRQAVSPAPTNHLHLHLHPTLRTPPHSINTDQALANKPGRAYVWAVEDETEQEEGHEPVNRGEQVPPVVDTVWCDPSAEIVLVSSDNVAFHVPAYHILSQSIALRDAIQIDSTFSSSHSPSSSSPITIHFSDEECETSDAIRLFLFLISPHPLPQSSSSLSPFFSHLHSHLHSSSPPSTLDDYILSHPTTITLHLLSTLLFLQKYDCPLPLSLLTAHLRHHALTKAHLSREICALDLFLIGAKTGIEGLCVDAVKGYKPRVGSGDEAEVEEDERAYSLGLGLGLRYGTNDESGGESADHRARQCSTDSTAFSSFPHQQSPSSLSGHSSSASPSSPPTSPMHDGRYSWGLYTGLNPSHFPILAWEGCPPLFCWALSKAVGAIKPGGDGLGSRSSSGAGAGAGAGGRVEGEEQGGRETRGRKGLWEKRGEVLEGILEEVQFLR</sequence>
<evidence type="ECO:0000313" key="3">
    <source>
        <dbReference type="Proteomes" id="UP000053392"/>
    </source>
</evidence>